<sequence>MSSSIVEKFLTKEFFTGNDVINWLPGFDWEIDIVPLLSRLVLEGIIFVDTSIYQ</sequence>
<accession>A0A6B3NAB9</accession>
<protein>
    <submittedName>
        <fullName evidence="1">Uncharacterized protein</fullName>
    </submittedName>
</protein>
<reference evidence="1" key="1">
    <citation type="submission" date="2019-11" db="EMBL/GenBank/DDBJ databases">
        <title>Genomic insights into an expanded diversity of filamentous marine cyanobacteria reveals the extraordinary biosynthetic potential of Moorea and Okeania.</title>
        <authorList>
            <person name="Ferreira Leao T."/>
            <person name="Wang M."/>
            <person name="Moss N."/>
            <person name="Da Silva R."/>
            <person name="Sanders J."/>
            <person name="Nurk S."/>
            <person name="Gurevich A."/>
            <person name="Humphrey G."/>
            <person name="Reher R."/>
            <person name="Zhu Q."/>
            <person name="Belda-Ferre P."/>
            <person name="Glukhov E."/>
            <person name="Rex R."/>
            <person name="Dorrestein P.C."/>
            <person name="Knight R."/>
            <person name="Pevzner P."/>
            <person name="Gerwick W.H."/>
            <person name="Gerwick L."/>
        </authorList>
    </citation>
    <scope>NUCLEOTIDE SEQUENCE</scope>
    <source>
        <strain evidence="1">SIO1C4</strain>
    </source>
</reference>
<gene>
    <name evidence="1" type="ORF">F6J89_23745</name>
</gene>
<dbReference type="AlphaFoldDB" id="A0A6B3NAB9"/>
<organism evidence="1">
    <name type="scientific">Symploca sp. SIO1C4</name>
    <dbReference type="NCBI Taxonomy" id="2607765"/>
    <lineage>
        <taxon>Bacteria</taxon>
        <taxon>Bacillati</taxon>
        <taxon>Cyanobacteriota</taxon>
        <taxon>Cyanophyceae</taxon>
        <taxon>Coleofasciculales</taxon>
        <taxon>Coleofasciculaceae</taxon>
        <taxon>Symploca</taxon>
    </lineage>
</organism>
<dbReference type="EMBL" id="JAAHFQ010000584">
    <property type="protein sequence ID" value="NER30546.1"/>
    <property type="molecule type" value="Genomic_DNA"/>
</dbReference>
<proteinExistence type="predicted"/>
<name>A0A6B3NAB9_9CYAN</name>
<comment type="caution">
    <text evidence="1">The sequence shown here is derived from an EMBL/GenBank/DDBJ whole genome shotgun (WGS) entry which is preliminary data.</text>
</comment>
<evidence type="ECO:0000313" key="1">
    <source>
        <dbReference type="EMBL" id="NER30546.1"/>
    </source>
</evidence>